<evidence type="ECO:0000313" key="1">
    <source>
        <dbReference type="EMBL" id="OMD43347.1"/>
    </source>
</evidence>
<evidence type="ECO:0000313" key="2">
    <source>
        <dbReference type="Proteomes" id="UP000187439"/>
    </source>
</evidence>
<accession>A0A1R0Y7K8</accession>
<gene>
    <name evidence="1" type="ORF">BSK52_02655</name>
</gene>
<proteinExistence type="predicted"/>
<dbReference type="EMBL" id="MPTC01000002">
    <property type="protein sequence ID" value="OMD43347.1"/>
    <property type="molecule type" value="Genomic_DNA"/>
</dbReference>
<dbReference type="AlphaFoldDB" id="A0A1R0Y7K8"/>
<reference evidence="1 2" key="1">
    <citation type="submission" date="2016-10" db="EMBL/GenBank/DDBJ databases">
        <title>Paenibacillus species isolates.</title>
        <authorList>
            <person name="Beno S.M."/>
        </authorList>
    </citation>
    <scope>NUCLEOTIDE SEQUENCE [LARGE SCALE GENOMIC DNA]</scope>
    <source>
        <strain evidence="1 2">FSL H7-0710</strain>
    </source>
</reference>
<comment type="caution">
    <text evidence="1">The sequence shown here is derived from an EMBL/GenBank/DDBJ whole genome shotgun (WGS) entry which is preliminary data.</text>
</comment>
<sequence>MYVGGGAAPQKIRMGDRTLAYPTIELTRHDNSIIQIDEQELRYPAFFIERAGRFQYMVYLNKTKSCLLEAIRIVQSIIGVW</sequence>
<name>A0A1R0Y7K8_9BACL</name>
<dbReference type="Proteomes" id="UP000187439">
    <property type="component" value="Unassembled WGS sequence"/>
</dbReference>
<dbReference type="RefSeq" id="WP_076116951.1">
    <property type="nucleotide sequence ID" value="NZ_MPTC01000002.1"/>
</dbReference>
<organism evidence="1 2">
    <name type="scientific">Paenibacillus odorifer</name>
    <dbReference type="NCBI Taxonomy" id="189426"/>
    <lineage>
        <taxon>Bacteria</taxon>
        <taxon>Bacillati</taxon>
        <taxon>Bacillota</taxon>
        <taxon>Bacilli</taxon>
        <taxon>Bacillales</taxon>
        <taxon>Paenibacillaceae</taxon>
        <taxon>Paenibacillus</taxon>
    </lineage>
</organism>
<protein>
    <submittedName>
        <fullName evidence="1">Uncharacterized protein</fullName>
    </submittedName>
</protein>